<evidence type="ECO:0000313" key="4">
    <source>
        <dbReference type="Proteomes" id="UP000246078"/>
    </source>
</evidence>
<dbReference type="VEuPathDB" id="TriTrypDB:Tc_MARK_74"/>
<dbReference type="VEuPathDB" id="TriTrypDB:TcYC6_0159500"/>
<accession>A0A2V2VDG6</accession>
<dbReference type="InterPro" id="IPR022195">
    <property type="entry name" value="DUF3720"/>
</dbReference>
<dbReference type="VEuPathDB" id="TriTrypDB:ECC02_009403"/>
<feature type="transmembrane region" description="Helical" evidence="2">
    <location>
        <begin position="12"/>
        <end position="34"/>
    </location>
</feature>
<sequence>MQGGVRVLQSYGFHLFQCVCCCCCCCQLLLYGGFAWFFNIFPLLLLLCVDVLLVCAGGYTQVTGVMTMMMTGRVLLVCALCVLWCWCGGFADEAGASAGGGNGLGYTSNGVNDGSSKADCGLFFTSMGLLKAVEAGDDNLPLTDKVSSEIKEVSDLVVSQKGVDGGPLAGAKEGNGAAGAVTSPPGPGVSEANEGERHLEVLGPKGDDELTRVSASGEASNSQNQTAHQPVLLSDSSDTRPGEVLPLSNSDSALIYKDPLKKGDVDSRDATVGDTQKVEELKEENKEEEELKEFKDRAESETRKEGKKEEGTPTKISTAQPTALERAQRPVVKLNGGKSPDAVPEGDASQTESEDAQALTHQQHESSSSQTETKSEAPEPPATDGVPPQQVQDTVTKDSMENATATNQAETTVSPNYTSGSGEVRSTADGNDPQRPNPNEPHDVLEGVDTNDAPTLSEAAPQTEETAAAARINGTATPGDSDGSTAVSHATSPLLLLLVVACAAAAAVVAA</sequence>
<dbReference type="Pfam" id="PF12517">
    <property type="entry name" value="DUF3720"/>
    <property type="match status" value="1"/>
</dbReference>
<keyword evidence="2" id="KW-1133">Transmembrane helix</keyword>
<proteinExistence type="predicted"/>
<feature type="compositionally biased region" description="Basic and acidic residues" evidence="1">
    <location>
        <begin position="292"/>
        <end position="312"/>
    </location>
</feature>
<dbReference type="EMBL" id="PRFC01000303">
    <property type="protein sequence ID" value="PWU93148.1"/>
    <property type="molecule type" value="Genomic_DNA"/>
</dbReference>
<feature type="transmembrane region" description="Helical" evidence="2">
    <location>
        <begin position="40"/>
        <end position="62"/>
    </location>
</feature>
<dbReference type="VEuPathDB" id="TriTrypDB:TcCL_ESM06730"/>
<evidence type="ECO:0000313" key="3">
    <source>
        <dbReference type="EMBL" id="PWU93148.1"/>
    </source>
</evidence>
<keyword evidence="2" id="KW-0812">Transmembrane</keyword>
<feature type="compositionally biased region" description="Low complexity" evidence="1">
    <location>
        <begin position="458"/>
        <end position="470"/>
    </location>
</feature>
<feature type="region of interest" description="Disordered" evidence="1">
    <location>
        <begin position="164"/>
        <end position="487"/>
    </location>
</feature>
<feature type="compositionally biased region" description="Basic and acidic residues" evidence="1">
    <location>
        <begin position="194"/>
        <end position="211"/>
    </location>
</feature>
<dbReference type="Proteomes" id="UP000246078">
    <property type="component" value="Unassembled WGS sequence"/>
</dbReference>
<dbReference type="VEuPathDB" id="TriTrypDB:TcCLB.506703.50"/>
<evidence type="ECO:0000256" key="1">
    <source>
        <dbReference type="SAM" id="MobiDB-lite"/>
    </source>
</evidence>
<feature type="compositionally biased region" description="Polar residues" evidence="1">
    <location>
        <begin position="213"/>
        <end position="228"/>
    </location>
</feature>
<feature type="transmembrane region" description="Helical" evidence="2">
    <location>
        <begin position="74"/>
        <end position="91"/>
    </location>
</feature>
<organism evidence="3 4">
    <name type="scientific">Trypanosoma cruzi</name>
    <dbReference type="NCBI Taxonomy" id="5693"/>
    <lineage>
        <taxon>Eukaryota</taxon>
        <taxon>Discoba</taxon>
        <taxon>Euglenozoa</taxon>
        <taxon>Kinetoplastea</taxon>
        <taxon>Metakinetoplastina</taxon>
        <taxon>Trypanosomatida</taxon>
        <taxon>Trypanosomatidae</taxon>
        <taxon>Trypanosoma</taxon>
        <taxon>Schizotrypanum</taxon>
    </lineage>
</organism>
<dbReference type="VEuPathDB" id="TriTrypDB:C4B63_106g57"/>
<dbReference type="VEuPathDB" id="TriTrypDB:TcCLB.511173.50"/>
<feature type="compositionally biased region" description="Low complexity" evidence="1">
    <location>
        <begin position="401"/>
        <end position="412"/>
    </location>
</feature>
<feature type="compositionally biased region" description="Basic and acidic residues" evidence="1">
    <location>
        <begin position="258"/>
        <end position="285"/>
    </location>
</feature>
<name>A0A2V2VDG6_TRYCR</name>
<dbReference type="VEuPathDB" id="TriTrypDB:TcCL_Unassigned00146"/>
<keyword evidence="2" id="KW-0472">Membrane</keyword>
<dbReference type="AlphaFoldDB" id="A0A2V2VDG6"/>
<reference evidence="3 4" key="1">
    <citation type="journal article" date="2018" name="Microb. Genom.">
        <title>Expanding an expanded genome: long-read sequencing of Trypanosoma cruzi.</title>
        <authorList>
            <person name="Berna L."/>
            <person name="Rodriguez M."/>
            <person name="Chiribao M.L."/>
            <person name="Parodi-Talice A."/>
            <person name="Pita S."/>
            <person name="Rijo G."/>
            <person name="Alvarez-Valin F."/>
            <person name="Robello C."/>
        </authorList>
    </citation>
    <scope>NUCLEOTIDE SEQUENCE [LARGE SCALE GENOMIC DNA]</scope>
    <source>
        <strain evidence="3 4">TCC</strain>
    </source>
</reference>
<feature type="compositionally biased region" description="Low complexity" evidence="1">
    <location>
        <begin position="169"/>
        <end position="180"/>
    </location>
</feature>
<dbReference type="VEuPathDB" id="TriTrypDB:C3747_303g43"/>
<evidence type="ECO:0000256" key="2">
    <source>
        <dbReference type="SAM" id="Phobius"/>
    </source>
</evidence>
<comment type="caution">
    <text evidence="3">The sequence shown here is derived from an EMBL/GenBank/DDBJ whole genome shotgun (WGS) entry which is preliminary data.</text>
</comment>
<feature type="compositionally biased region" description="Polar residues" evidence="1">
    <location>
        <begin position="474"/>
        <end position="487"/>
    </location>
</feature>
<gene>
    <name evidence="3" type="ORF">C3747_303g43</name>
</gene>
<protein>
    <submittedName>
        <fullName evidence="3">Mucin-associated surface protein (MASP)</fullName>
    </submittedName>
</protein>
<dbReference type="VEuPathDB" id="TriTrypDB:TCDM_10072"/>